<sequence length="120" mass="13430">MSHEVGSPIRPPYTMVKEENRRSFGNLSASASNVKEVWKEDISDIYQKPKPEKIIFNAPGMRATTLAENMKASSTMVEKGTEGNLKVYQLPTSAIVVDRKVGIGMYKVGPPFLTRRDEKQ</sequence>
<proteinExistence type="predicted"/>
<accession>A0A7R9AG22</accession>
<keyword evidence="2" id="KW-1185">Reference proteome</keyword>
<reference evidence="1" key="1">
    <citation type="submission" date="2020-11" db="EMBL/GenBank/DDBJ databases">
        <authorList>
            <person name="Tran Van P."/>
        </authorList>
    </citation>
    <scope>NUCLEOTIDE SEQUENCE</scope>
</reference>
<gene>
    <name evidence="1" type="ORF">DSTB1V02_LOCUS13330</name>
</gene>
<name>A0A7R9AG22_9CRUS</name>
<evidence type="ECO:0000313" key="1">
    <source>
        <dbReference type="EMBL" id="CAD7253582.1"/>
    </source>
</evidence>
<dbReference type="EMBL" id="LR905657">
    <property type="protein sequence ID" value="CAD7253582.1"/>
    <property type="molecule type" value="Genomic_DNA"/>
</dbReference>
<dbReference type="AlphaFoldDB" id="A0A7R9AG22"/>
<dbReference type="Proteomes" id="UP000677054">
    <property type="component" value="Unassembled WGS sequence"/>
</dbReference>
<organism evidence="1">
    <name type="scientific">Darwinula stevensoni</name>
    <dbReference type="NCBI Taxonomy" id="69355"/>
    <lineage>
        <taxon>Eukaryota</taxon>
        <taxon>Metazoa</taxon>
        <taxon>Ecdysozoa</taxon>
        <taxon>Arthropoda</taxon>
        <taxon>Crustacea</taxon>
        <taxon>Oligostraca</taxon>
        <taxon>Ostracoda</taxon>
        <taxon>Podocopa</taxon>
        <taxon>Podocopida</taxon>
        <taxon>Darwinulocopina</taxon>
        <taxon>Darwinuloidea</taxon>
        <taxon>Darwinulidae</taxon>
        <taxon>Darwinula</taxon>
    </lineage>
</organism>
<protein>
    <submittedName>
        <fullName evidence="1">Uncharacterized protein</fullName>
    </submittedName>
</protein>
<dbReference type="EMBL" id="CAJPEV010006140">
    <property type="protein sequence ID" value="CAG0903877.1"/>
    <property type="molecule type" value="Genomic_DNA"/>
</dbReference>
<evidence type="ECO:0000313" key="2">
    <source>
        <dbReference type="Proteomes" id="UP000677054"/>
    </source>
</evidence>